<evidence type="ECO:0000256" key="3">
    <source>
        <dbReference type="ARBA" id="ARBA00022692"/>
    </source>
</evidence>
<evidence type="ECO:0000256" key="6">
    <source>
        <dbReference type="SAM" id="Phobius"/>
    </source>
</evidence>
<feature type="transmembrane region" description="Helical" evidence="6">
    <location>
        <begin position="576"/>
        <end position="600"/>
    </location>
</feature>
<dbReference type="AlphaFoldDB" id="A0A1M6MJF1"/>
<dbReference type="EMBL" id="FQZB01000011">
    <property type="protein sequence ID" value="SHJ83413.1"/>
    <property type="molecule type" value="Genomic_DNA"/>
</dbReference>
<feature type="transmembrane region" description="Helical" evidence="6">
    <location>
        <begin position="671"/>
        <end position="691"/>
    </location>
</feature>
<keyword evidence="3 6" id="KW-0812">Transmembrane</keyword>
<keyword evidence="2" id="KW-1003">Cell membrane</keyword>
<evidence type="ECO:0000256" key="4">
    <source>
        <dbReference type="ARBA" id="ARBA00022989"/>
    </source>
</evidence>
<dbReference type="GO" id="GO:0005886">
    <property type="term" value="C:plasma membrane"/>
    <property type="evidence" value="ECO:0007669"/>
    <property type="project" value="UniProtKB-SubCell"/>
</dbReference>
<dbReference type="InterPro" id="IPR052536">
    <property type="entry name" value="ABC-4_Integral_Memb_Prot"/>
</dbReference>
<feature type="transmembrane region" description="Helical" evidence="6">
    <location>
        <begin position="637"/>
        <end position="659"/>
    </location>
</feature>
<evidence type="ECO:0000259" key="7">
    <source>
        <dbReference type="Pfam" id="PF02687"/>
    </source>
</evidence>
<accession>A0A1M6MJF1</accession>
<reference evidence="8 9" key="1">
    <citation type="submission" date="2016-11" db="EMBL/GenBank/DDBJ databases">
        <authorList>
            <person name="Jaros S."/>
            <person name="Januszkiewicz K."/>
            <person name="Wedrychowicz H."/>
        </authorList>
    </citation>
    <scope>NUCLEOTIDE SEQUENCE [LARGE SCALE GENOMIC DNA]</scope>
    <source>
        <strain evidence="8 9">DSM 21758</strain>
    </source>
</reference>
<protein>
    <submittedName>
        <fullName evidence="8">FtsX-like permease family protein</fullName>
    </submittedName>
</protein>
<feature type="transmembrane region" description="Helical" evidence="6">
    <location>
        <begin position="152"/>
        <end position="172"/>
    </location>
</feature>
<keyword evidence="9" id="KW-1185">Reference proteome</keyword>
<dbReference type="Pfam" id="PF02687">
    <property type="entry name" value="FtsX"/>
    <property type="match status" value="1"/>
</dbReference>
<feature type="transmembrane region" description="Helical" evidence="6">
    <location>
        <begin position="107"/>
        <end position="132"/>
    </location>
</feature>
<proteinExistence type="predicted"/>
<sequence length="704" mass="81340">MHKMTMNSIYSKLRSKNIKNYYLLIFCTILSVSLVTSFAVMFFSPTVQKILPVGGDSRKQVYLVFGIAITACVAFTTYASSLFFKYKSRETGILLSLGAKKNKLKKVFFFELSLITFISSLIGLLLSIPISFSIWKLFQMLIIDTKEMQYHIGWFGLIVGIIFCLFVTLCIFSMGVRFLKRTNIIDIINEHRKTEVIKDVKHWYKVVGIILIITGLILGYGVPLISIRYFSYHMPKIWDITFLLSVLGIYMFTTYVVIYNKKGKNSRKYYKNIIPKSMMKFIGKQTVKNMCTISLLIGGALFAAFYSPMAVSSVFYSIKHNPVDYAFYYKASENQIKKDEIYSLAKEYKVDITSYNEVKSISLIVNGINESWQDNGKITFTPIKKIGYSEFFSESDFNKVSENKVSLRPNEYLTIIETNSAETAHKKFNELNTITNPVTDISERVKYKGTIIFQPFVKKDTTKYVISDEDYQRFIENLPIENFENFVLFNVKNPDKTYDFANKLKNEIIKRSSDDVAVDTSYDEYKNKLVEKEEHKQNYKKQQHVELSSSNTQLFLNWKYYPSFTVLDHQDILKNIAVFLMLFIFISIICLIAVAIVSYIRSITIATNNKLLFDDLKRLGARNNYIERCIKIQLKKIFTIPTILGASAIYLLNILILYGNDGGRITESESISLGINLIITLSVFLFMYIIYRISFRKVKKILGI</sequence>
<feature type="transmembrane region" description="Helical" evidence="6">
    <location>
        <begin position="237"/>
        <end position="258"/>
    </location>
</feature>
<evidence type="ECO:0000256" key="5">
    <source>
        <dbReference type="ARBA" id="ARBA00023136"/>
    </source>
</evidence>
<dbReference type="PANTHER" id="PTHR46795:SF3">
    <property type="entry name" value="ABC TRANSPORTER PERMEASE"/>
    <property type="match status" value="1"/>
</dbReference>
<keyword evidence="5 6" id="KW-0472">Membrane</keyword>
<feature type="transmembrane region" description="Helical" evidence="6">
    <location>
        <begin position="202"/>
        <end position="225"/>
    </location>
</feature>
<dbReference type="STRING" id="1121302.SAMN02745163_02655"/>
<dbReference type="InterPro" id="IPR003838">
    <property type="entry name" value="ABC3_permease_C"/>
</dbReference>
<gene>
    <name evidence="8" type="ORF">SAMN02745163_02655</name>
</gene>
<evidence type="ECO:0000313" key="9">
    <source>
        <dbReference type="Proteomes" id="UP000184310"/>
    </source>
</evidence>
<evidence type="ECO:0000256" key="1">
    <source>
        <dbReference type="ARBA" id="ARBA00004651"/>
    </source>
</evidence>
<dbReference type="PANTHER" id="PTHR46795">
    <property type="entry name" value="ABC TRANSPORTER PERMEASE-RELATED-RELATED"/>
    <property type="match status" value="1"/>
</dbReference>
<dbReference type="Proteomes" id="UP000184310">
    <property type="component" value="Unassembled WGS sequence"/>
</dbReference>
<evidence type="ECO:0000256" key="2">
    <source>
        <dbReference type="ARBA" id="ARBA00022475"/>
    </source>
</evidence>
<feature type="transmembrane region" description="Helical" evidence="6">
    <location>
        <begin position="21"/>
        <end position="43"/>
    </location>
</feature>
<feature type="transmembrane region" description="Helical" evidence="6">
    <location>
        <begin position="63"/>
        <end position="86"/>
    </location>
</feature>
<keyword evidence="4 6" id="KW-1133">Transmembrane helix</keyword>
<dbReference type="RefSeq" id="WP_242958403.1">
    <property type="nucleotide sequence ID" value="NZ_FQZB01000011.1"/>
</dbReference>
<evidence type="ECO:0000313" key="8">
    <source>
        <dbReference type="EMBL" id="SHJ83413.1"/>
    </source>
</evidence>
<feature type="domain" description="ABC3 transporter permease C-terminal" evidence="7">
    <location>
        <begin position="63"/>
        <end position="180"/>
    </location>
</feature>
<organism evidence="8 9">
    <name type="scientific">Clostridium cavendishii DSM 21758</name>
    <dbReference type="NCBI Taxonomy" id="1121302"/>
    <lineage>
        <taxon>Bacteria</taxon>
        <taxon>Bacillati</taxon>
        <taxon>Bacillota</taxon>
        <taxon>Clostridia</taxon>
        <taxon>Eubacteriales</taxon>
        <taxon>Clostridiaceae</taxon>
        <taxon>Clostridium</taxon>
    </lineage>
</organism>
<name>A0A1M6MJF1_9CLOT</name>
<comment type="subcellular location">
    <subcellularLocation>
        <location evidence="1">Cell membrane</location>
        <topology evidence="1">Multi-pass membrane protein</topology>
    </subcellularLocation>
</comment>
<feature type="transmembrane region" description="Helical" evidence="6">
    <location>
        <begin position="286"/>
        <end position="306"/>
    </location>
</feature>